<evidence type="ECO:0000259" key="11">
    <source>
        <dbReference type="PROSITE" id="PS50929"/>
    </source>
</evidence>
<evidence type="ECO:0000256" key="3">
    <source>
        <dbReference type="ARBA" id="ARBA00022692"/>
    </source>
</evidence>
<dbReference type="GO" id="GO:0140359">
    <property type="term" value="F:ABC-type transporter activity"/>
    <property type="evidence" value="ECO:0007669"/>
    <property type="project" value="InterPro"/>
</dbReference>
<feature type="transmembrane region" description="Helical" evidence="9">
    <location>
        <begin position="446"/>
        <end position="469"/>
    </location>
</feature>
<feature type="transmembrane region" description="Helical" evidence="9">
    <location>
        <begin position="108"/>
        <end position="129"/>
    </location>
</feature>
<feature type="transmembrane region" description="Helical" evidence="9">
    <location>
        <begin position="50"/>
        <end position="70"/>
    </location>
</feature>
<name>A0AA39KRB7_9HYME</name>
<dbReference type="PROSITE" id="PS50929">
    <property type="entry name" value="ABC_TM1F"/>
    <property type="match status" value="2"/>
</dbReference>
<dbReference type="FunFam" id="3.40.50.300:FF:000997">
    <property type="entry name" value="Multidrug resistance-associated protein 1"/>
    <property type="match status" value="1"/>
</dbReference>
<feature type="transmembrane region" description="Helical" evidence="9">
    <location>
        <begin position="1455"/>
        <end position="1475"/>
    </location>
</feature>
<dbReference type="SUPFAM" id="SSF90123">
    <property type="entry name" value="ABC transporter transmembrane region"/>
    <property type="match status" value="2"/>
</dbReference>
<evidence type="ECO:0000256" key="1">
    <source>
        <dbReference type="ARBA" id="ARBA00004141"/>
    </source>
</evidence>
<feature type="transmembrane region" description="Helical" evidence="9">
    <location>
        <begin position="82"/>
        <end position="102"/>
    </location>
</feature>
<dbReference type="EMBL" id="JAQQBS010000003">
    <property type="protein sequence ID" value="KAK0170726.1"/>
    <property type="molecule type" value="Genomic_DNA"/>
</dbReference>
<dbReference type="CDD" id="cd03244">
    <property type="entry name" value="ABCC_MRP_domain2"/>
    <property type="match status" value="1"/>
</dbReference>
<feature type="transmembrane region" description="Helical" evidence="9">
    <location>
        <begin position="1242"/>
        <end position="1263"/>
    </location>
</feature>
<dbReference type="InterPro" id="IPR017871">
    <property type="entry name" value="ABC_transporter-like_CS"/>
</dbReference>
<dbReference type="FunFam" id="1.20.1560.10:FF:000013">
    <property type="entry name" value="ABC transporter C family member 2"/>
    <property type="match status" value="1"/>
</dbReference>
<dbReference type="GO" id="GO:0016887">
    <property type="term" value="F:ATP hydrolysis activity"/>
    <property type="evidence" value="ECO:0007669"/>
    <property type="project" value="InterPro"/>
</dbReference>
<proteinExistence type="predicted"/>
<keyword evidence="5" id="KW-0547">Nucleotide-binding</keyword>
<keyword evidence="13" id="KW-1185">Reference proteome</keyword>
<feature type="transmembrane region" description="Helical" evidence="9">
    <location>
        <begin position="141"/>
        <end position="160"/>
    </location>
</feature>
<evidence type="ECO:0000256" key="9">
    <source>
        <dbReference type="SAM" id="Phobius"/>
    </source>
</evidence>
<evidence type="ECO:0000256" key="6">
    <source>
        <dbReference type="ARBA" id="ARBA00022840"/>
    </source>
</evidence>
<dbReference type="GO" id="GO:0005524">
    <property type="term" value="F:ATP binding"/>
    <property type="evidence" value="ECO:0007669"/>
    <property type="project" value="UniProtKB-KW"/>
</dbReference>
<feature type="transmembrane region" description="Helical" evidence="9">
    <location>
        <begin position="1421"/>
        <end position="1443"/>
    </location>
</feature>
<feature type="domain" description="ABC transporter" evidence="10">
    <location>
        <begin position="720"/>
        <end position="945"/>
    </location>
</feature>
<dbReference type="InterPro" id="IPR036640">
    <property type="entry name" value="ABC1_TM_sf"/>
</dbReference>
<dbReference type="PROSITE" id="PS50893">
    <property type="entry name" value="ABC_TRANSPORTER_2"/>
    <property type="match status" value="2"/>
</dbReference>
<keyword evidence="2" id="KW-0813">Transport</keyword>
<evidence type="ECO:0000256" key="7">
    <source>
        <dbReference type="ARBA" id="ARBA00022989"/>
    </source>
</evidence>
<dbReference type="PROSITE" id="PS00211">
    <property type="entry name" value="ABC_TRANSPORTER_1"/>
    <property type="match status" value="2"/>
</dbReference>
<dbReference type="Gene3D" id="3.40.50.300">
    <property type="entry name" value="P-loop containing nucleotide triphosphate hydrolases"/>
    <property type="match status" value="2"/>
</dbReference>
<dbReference type="SUPFAM" id="SSF52540">
    <property type="entry name" value="P-loop containing nucleoside triphosphate hydrolases"/>
    <property type="match status" value="2"/>
</dbReference>
<feature type="transmembrane region" description="Helical" evidence="9">
    <location>
        <begin position="554"/>
        <end position="581"/>
    </location>
</feature>
<evidence type="ECO:0000256" key="4">
    <source>
        <dbReference type="ARBA" id="ARBA00022737"/>
    </source>
</evidence>
<dbReference type="GO" id="GO:0016020">
    <property type="term" value="C:membrane"/>
    <property type="evidence" value="ECO:0007669"/>
    <property type="project" value="UniProtKB-SubCell"/>
</dbReference>
<keyword evidence="4" id="KW-0677">Repeat</keyword>
<dbReference type="PANTHER" id="PTHR24223">
    <property type="entry name" value="ATP-BINDING CASSETTE SUB-FAMILY C"/>
    <property type="match status" value="1"/>
</dbReference>
<keyword evidence="3 9" id="KW-0812">Transmembrane</keyword>
<dbReference type="FunFam" id="1.20.1560.10:FF:000006">
    <property type="entry name" value="ATP-binding cassette, sub-family C (CFTR/MRP), member 9"/>
    <property type="match status" value="1"/>
</dbReference>
<evidence type="ECO:0000313" key="12">
    <source>
        <dbReference type="EMBL" id="KAK0170726.1"/>
    </source>
</evidence>
<dbReference type="InterPro" id="IPR003593">
    <property type="entry name" value="AAA+_ATPase"/>
</dbReference>
<dbReference type="Pfam" id="PF00664">
    <property type="entry name" value="ABC_membrane"/>
    <property type="match status" value="3"/>
</dbReference>
<dbReference type="Gene3D" id="1.20.1560.10">
    <property type="entry name" value="ABC transporter type 1, transmembrane domain"/>
    <property type="match status" value="2"/>
</dbReference>
<evidence type="ECO:0000313" key="13">
    <source>
        <dbReference type="Proteomes" id="UP001168990"/>
    </source>
</evidence>
<keyword evidence="6" id="KW-0067">ATP-binding</keyword>
<organism evidence="12 13">
    <name type="scientific">Microctonus aethiopoides</name>
    <dbReference type="NCBI Taxonomy" id="144406"/>
    <lineage>
        <taxon>Eukaryota</taxon>
        <taxon>Metazoa</taxon>
        <taxon>Ecdysozoa</taxon>
        <taxon>Arthropoda</taxon>
        <taxon>Hexapoda</taxon>
        <taxon>Insecta</taxon>
        <taxon>Pterygota</taxon>
        <taxon>Neoptera</taxon>
        <taxon>Endopterygota</taxon>
        <taxon>Hymenoptera</taxon>
        <taxon>Apocrita</taxon>
        <taxon>Ichneumonoidea</taxon>
        <taxon>Braconidae</taxon>
        <taxon>Euphorinae</taxon>
        <taxon>Microctonus</taxon>
    </lineage>
</organism>
<feature type="domain" description="ABC transporter" evidence="10">
    <location>
        <begin position="1519"/>
        <end position="1753"/>
    </location>
</feature>
<evidence type="ECO:0000259" key="10">
    <source>
        <dbReference type="PROSITE" id="PS50893"/>
    </source>
</evidence>
<keyword evidence="7 9" id="KW-1133">Transmembrane helix</keyword>
<comment type="caution">
    <text evidence="12">The sequence shown here is derived from an EMBL/GenBank/DDBJ whole genome shotgun (WGS) entry which is preliminary data.</text>
</comment>
<dbReference type="InterPro" id="IPR011527">
    <property type="entry name" value="ABC1_TM_dom"/>
</dbReference>
<sequence length="1767" mass="198708">MIMGLCERIAFLRLLPTSGWHLIWTWDAGNGTTIKMSSSPSSRSDCFVELINLAVVSFIFIAALCLIIKYKLTDNRMCITKLLPLHNLRSVLCILLILVLLIELSEAFIDQAPLSQVISLLAVINCWILHRQTEIRDGLGLAISGGAFTTISVARLWRLLHLIRFGLTIKHVRIISTIGTSFLCGFLAIVDSYALYRVIEKSKRYNIRGTGNTRVSYKHTHSALLSKLTFHWVVDLLMRGYRAPLDLNDLGELPEEESTVIQFEKFRRIYDEQRNTSINVKPSLWSCFWRRVWPSFIIGGILKFFGDATTLIGPMAISKIVNYVTLMQNTTINKKNNNGVYITSNYLIENGYFLGLVIFLAAILQSTLSQASTHFLNVEGIRLRTALQALIYHKSLRLYSWTIIDEEEPPTKNNKDDKDSQHRPHAADIGTLTNLMAEDAYNVMSFFWIGHYTWAIPLKIGAIIFLLYVKLGISAIIGAVCCILIVTPLQLLLGKKMSKNLKLISEHSDSRLRLLNEILQGMRLVKLRAWEVVFEKRIKKTRNEELNLLDKDSIYWGLITFLTHASSVLTTLFTFGVYFWVEETHLDAGNVFASLALFSQLTVPLFIFPVIVPIILNALISTKRLEDFLSLPETVDVLPDLRGAQRLTEDDRRTSIISMSDSTVGEERNLQSISTFGTLGNINEDDEDHQGLHLLDKYDTSSSSDTVFEKDSEQPLKPALLYINGEFSFGSDEIHLKINELIIPRGKLSLIVGKTGSGKTSLISAMLGEILKVNGKIEWANDTKVAYVSQKPWLLNATLRENIIFGSVYNHSKYRNVLKACALQPDVDILPGRDMTRIGEKGINLSGGQKQRIAIARAIYSDADTIILDDPFSALDQQVTQHIFDHGIQKLLLLKNKSVLMVTHQLELIQVAHHVIAMENCEIRAVGTMSTIEITDPALTDEWKESARRRMDVQSVPKTAKDRWSLLRLVSRIAGISMKHRHASDGSWIIDQDAHVTPPAFVPLRLRKSLMSGSRYLAHDLTDLPVTTDEWGVVRKRFKKHCIATRAISLQPPKHPPPVLRQSSTPTILETHYIAPRKRHNTLDNGQSNNMLKQLFSGRIINMTTDEATLNRERKVLRRLMSSSSMKNGPQEWHHYPIKRLLSTESAINNDLEDDKKCIDGFQALEFDEDTSGLVNNIIWMNYLKAGGFTPGLIYIAAAFGCQALRVYTDLWLSEWTNLGNNENIHNNISIHQQTIFYFRMYIILSISSIILSALNCAAGQWAGIRARKKLHQNAISSLLRAPMIFFERTPTGRILNRFSADMGVIDKKISTAFQRLTSFILLCVSAMIVNVIISPWFLTAALPTCFAYFLLQKFYRTSARELQRLEGSSRGPVAAHFSETLTGLSVVRAFKQQDRFMDDMIEYLDSNTNAFLVLNTSSRWLGIALDYLGAVVVAASIFAALLSAELYPERVTPALVGLAVNYTFLVPIYLNWVVKFVSEIEMYMGSVSRLAAYTKSPRENYRENGYEAEESWPEKGEIIFENVSLRYSPESAPIIQNLNLRISAGEKIGICGRTGSGKSSTVMALFQLLEVSEGRILIDGINLKRVSLLSLRSRLSAIPQDVIMFSGTIRENLDPNSEHEDNELWAALELAQMKEVIAAHPEGLDLEVREGGENFSAGQLQLLSMARATLRKSAVVVLDEATSALDSSTEKALLRAISTTFKEKTVITIAHRVASLLYCDKIVVFDEGKIVEEGSPKELSQRPMGFFAAMLRAGEITNDHAHYISS</sequence>
<feature type="domain" description="ABC transmembrane type-1" evidence="11">
    <location>
        <begin position="297"/>
        <end position="617"/>
    </location>
</feature>
<dbReference type="CDD" id="cd18591">
    <property type="entry name" value="ABC_6TM_SUR1_D1_like"/>
    <property type="match status" value="1"/>
</dbReference>
<feature type="domain" description="ABC transmembrane type-1" evidence="11">
    <location>
        <begin position="1193"/>
        <end position="1483"/>
    </location>
</feature>
<dbReference type="InterPro" id="IPR027417">
    <property type="entry name" value="P-loop_NTPase"/>
</dbReference>
<dbReference type="CDD" id="cd18602">
    <property type="entry name" value="ABC_6TM_SUR1_D2_like"/>
    <property type="match status" value="1"/>
</dbReference>
<evidence type="ECO:0000256" key="5">
    <source>
        <dbReference type="ARBA" id="ARBA00022741"/>
    </source>
</evidence>
<keyword evidence="8 9" id="KW-0472">Membrane</keyword>
<feature type="transmembrane region" description="Helical" evidence="9">
    <location>
        <begin position="601"/>
        <end position="620"/>
    </location>
</feature>
<dbReference type="Pfam" id="PF00005">
    <property type="entry name" value="ABC_tran"/>
    <property type="match status" value="2"/>
</dbReference>
<reference evidence="12" key="1">
    <citation type="journal article" date="2023" name="bioRxiv">
        <title>Scaffold-level genome assemblies of two parasitoid biocontrol wasps reveal the parthenogenesis mechanism and an associated novel virus.</title>
        <authorList>
            <person name="Inwood S."/>
            <person name="Skelly J."/>
            <person name="Guhlin J."/>
            <person name="Harrop T."/>
            <person name="Goldson S."/>
            <person name="Dearden P."/>
        </authorList>
    </citation>
    <scope>NUCLEOTIDE SEQUENCE</scope>
    <source>
        <strain evidence="12">Irish</strain>
        <tissue evidence="12">Whole body</tissue>
    </source>
</reference>
<feature type="transmembrane region" description="Helical" evidence="9">
    <location>
        <begin position="1320"/>
        <end position="1352"/>
    </location>
</feature>
<dbReference type="PANTHER" id="PTHR24223:SF461">
    <property type="entry name" value="ATP-BINDING CASSETTE SUB-FAMILY C MEMBER SUR"/>
    <property type="match status" value="1"/>
</dbReference>
<feature type="transmembrane region" description="Helical" evidence="9">
    <location>
        <begin position="475"/>
        <end position="493"/>
    </location>
</feature>
<evidence type="ECO:0000256" key="8">
    <source>
        <dbReference type="ARBA" id="ARBA00023136"/>
    </source>
</evidence>
<accession>A0AA39KRB7</accession>
<dbReference type="SMART" id="SM00382">
    <property type="entry name" value="AAA"/>
    <property type="match status" value="2"/>
</dbReference>
<protein>
    <submittedName>
        <fullName evidence="12">Uncharacterized protein</fullName>
    </submittedName>
</protein>
<gene>
    <name evidence="12" type="ORF">PV328_008538</name>
</gene>
<evidence type="ECO:0000256" key="2">
    <source>
        <dbReference type="ARBA" id="ARBA00022448"/>
    </source>
</evidence>
<dbReference type="FunFam" id="3.40.50.300:FF:000838">
    <property type="entry name" value="ABC multidrug transporter (Eurofung)"/>
    <property type="match status" value="1"/>
</dbReference>
<dbReference type="InterPro" id="IPR050173">
    <property type="entry name" value="ABC_transporter_C-like"/>
</dbReference>
<comment type="subcellular location">
    <subcellularLocation>
        <location evidence="1">Membrane</location>
        <topology evidence="1">Multi-pass membrane protein</topology>
    </subcellularLocation>
</comment>
<reference evidence="12" key="2">
    <citation type="submission" date="2023-03" db="EMBL/GenBank/DDBJ databases">
        <authorList>
            <person name="Inwood S.N."/>
            <person name="Skelly J.G."/>
            <person name="Guhlin J."/>
            <person name="Harrop T.W.R."/>
            <person name="Goldson S.G."/>
            <person name="Dearden P.K."/>
        </authorList>
    </citation>
    <scope>NUCLEOTIDE SEQUENCE</scope>
    <source>
        <strain evidence="12">Irish</strain>
        <tissue evidence="12">Whole body</tissue>
    </source>
</reference>
<dbReference type="CDD" id="cd03250">
    <property type="entry name" value="ABCC_MRP_domain1"/>
    <property type="match status" value="1"/>
</dbReference>
<dbReference type="Proteomes" id="UP001168990">
    <property type="component" value="Unassembled WGS sequence"/>
</dbReference>
<dbReference type="InterPro" id="IPR003439">
    <property type="entry name" value="ABC_transporter-like_ATP-bd"/>
</dbReference>
<feature type="transmembrane region" description="Helical" evidence="9">
    <location>
        <begin position="172"/>
        <end position="196"/>
    </location>
</feature>